<gene>
    <name evidence="1" type="ORF">EDD40_3526</name>
</gene>
<evidence type="ECO:0000313" key="2">
    <source>
        <dbReference type="Proteomes" id="UP000268727"/>
    </source>
</evidence>
<keyword evidence="2" id="KW-1185">Reference proteome</keyword>
<dbReference type="EMBL" id="RJKM01000001">
    <property type="protein sequence ID" value="ROP38185.1"/>
    <property type="molecule type" value="Genomic_DNA"/>
</dbReference>
<sequence>MEIDGGEAMNAYADLVRELKSLRKGRGVLAGRIGDRVGPTLRATCGVSEGDAPGAIRRKVSARLSELAGRLPADLRLATLAAFAIDAEARLPLYQDRVHWAAVRMERDPRTVRRRVDEAINHLAELAADVPRSRPGGPPGGWRTTELHTVLTLDRPLPEVIERHRVVADRDGLRELALTPPRPLDRPGLDVRVLYGGTLVARPGPTPTPTLALPSSVDGGDSHDFAIRFRPPAAHVLRSYFAHVPWHPVDLLDLRVRFGGTSTPPRVWVLDGAHRHDGADRADRGHRHPVDRAGEIHVRFRHLMPGLAYGVRWEAAGE</sequence>
<name>A0A3N1H6L3_9PSEU</name>
<accession>A0A3N1H6L3</accession>
<protein>
    <submittedName>
        <fullName evidence="1">Uncharacterized protein</fullName>
    </submittedName>
</protein>
<reference evidence="1 2" key="1">
    <citation type="submission" date="2018-11" db="EMBL/GenBank/DDBJ databases">
        <title>Sequencing the genomes of 1000 actinobacteria strains.</title>
        <authorList>
            <person name="Klenk H.-P."/>
        </authorList>
    </citation>
    <scope>NUCLEOTIDE SEQUENCE [LARGE SCALE GENOMIC DNA]</scope>
    <source>
        <strain evidence="1 2">DSM 44231</strain>
    </source>
</reference>
<comment type="caution">
    <text evidence="1">The sequence shown here is derived from an EMBL/GenBank/DDBJ whole genome shotgun (WGS) entry which is preliminary data.</text>
</comment>
<dbReference type="AlphaFoldDB" id="A0A3N1H6L3"/>
<evidence type="ECO:0000313" key="1">
    <source>
        <dbReference type="EMBL" id="ROP38185.1"/>
    </source>
</evidence>
<dbReference type="Proteomes" id="UP000268727">
    <property type="component" value="Unassembled WGS sequence"/>
</dbReference>
<organism evidence="1 2">
    <name type="scientific">Saccharothrix texasensis</name>
    <dbReference type="NCBI Taxonomy" id="103734"/>
    <lineage>
        <taxon>Bacteria</taxon>
        <taxon>Bacillati</taxon>
        <taxon>Actinomycetota</taxon>
        <taxon>Actinomycetes</taxon>
        <taxon>Pseudonocardiales</taxon>
        <taxon>Pseudonocardiaceae</taxon>
        <taxon>Saccharothrix</taxon>
    </lineage>
</organism>
<proteinExistence type="predicted"/>